<dbReference type="EMBL" id="CAFBPU010000038">
    <property type="protein sequence ID" value="CAB5036704.1"/>
    <property type="molecule type" value="Genomic_DNA"/>
</dbReference>
<organism evidence="3">
    <name type="scientific">freshwater metagenome</name>
    <dbReference type="NCBI Taxonomy" id="449393"/>
    <lineage>
        <taxon>unclassified sequences</taxon>
        <taxon>metagenomes</taxon>
        <taxon>ecological metagenomes</taxon>
    </lineage>
</organism>
<reference evidence="3" key="1">
    <citation type="submission" date="2020-05" db="EMBL/GenBank/DDBJ databases">
        <authorList>
            <person name="Chiriac C."/>
            <person name="Salcher M."/>
            <person name="Ghai R."/>
            <person name="Kavagutti S V."/>
        </authorList>
    </citation>
    <scope>NUCLEOTIDE SEQUENCE</scope>
</reference>
<proteinExistence type="predicted"/>
<protein>
    <submittedName>
        <fullName evidence="3">Unannotated protein</fullName>
    </submittedName>
</protein>
<feature type="transmembrane region" description="Helical" evidence="1">
    <location>
        <begin position="21"/>
        <end position="42"/>
    </location>
</feature>
<keyword evidence="1" id="KW-0812">Transmembrane</keyword>
<gene>
    <name evidence="3" type="ORF">UFOPK4150_01684</name>
</gene>
<dbReference type="AlphaFoldDB" id="A0A6J7S5Y8"/>
<dbReference type="Pfam" id="PF13400">
    <property type="entry name" value="Tad"/>
    <property type="match status" value="1"/>
</dbReference>
<sequence>MSTRPVGFLARILRSRATESGAVAIIVAITAPVLLIFAAFAVDTARWYVEGERVQKVADAAALAGVPYLPTDLAAAKTAALAVAAANGYVPGTNIAITVVQGQYPTQLKVTVSNTIKNAFAVLAGVRTTTISRTSVSDFSATTPMGSPCNTYGNEPDGSALQGPNTVLPTPAVNAFCISDPKFWGSIEGPITNKENGDRYMNRTCGGGTVDLCTAGVNNEYSPEGYFYTIHVVDPAKTGNITVQIYDPGFVNSGSGFDCASLPTSGVVNNMNPYATTDAIARYDNANPTINSFCTGDESLGSTSQSLDTTWMLRGATNSGNPLKAVPYAGCTAQFEGVNTAPTVAQLSQYRTPGSSSSGAGTSYNADLAKTFHQWYPLCTFTPEAGVLNQDYYLQVRTNVAMPSGMVTGTVPALIATDSTTTGYITTVKPNPAVFTQVGDDANVKTNGINNFGIRANATAAGGYSYVSVSGFQRIGLAQHVTGATIFNMIQVQPTAQGKFLNVTVWDPADGISGTGTIAVARPTDSTSTISKWTTSGSGSTQTWSAPSGCIGYGVTKGALTNCSVSVGSGNNGRWQKFSVPIPADYNCTALTLGGCWWRVVITYTQPTDITTWSSAIEGSPIRLIQ</sequence>
<name>A0A6J7S5Y8_9ZZZZ</name>
<accession>A0A6J7S5Y8</accession>
<evidence type="ECO:0000313" key="3">
    <source>
        <dbReference type="EMBL" id="CAB5036704.1"/>
    </source>
</evidence>
<feature type="domain" description="Putative Flp pilus-assembly TadG-like N-terminal" evidence="2">
    <location>
        <begin position="21"/>
        <end position="65"/>
    </location>
</feature>
<keyword evidence="1" id="KW-0472">Membrane</keyword>
<keyword evidence="1" id="KW-1133">Transmembrane helix</keyword>
<dbReference type="InterPro" id="IPR028087">
    <property type="entry name" value="Tad_N"/>
</dbReference>
<evidence type="ECO:0000256" key="1">
    <source>
        <dbReference type="SAM" id="Phobius"/>
    </source>
</evidence>
<evidence type="ECO:0000259" key="2">
    <source>
        <dbReference type="Pfam" id="PF13400"/>
    </source>
</evidence>